<feature type="transmembrane region" description="Helical" evidence="5">
    <location>
        <begin position="236"/>
        <end position="258"/>
    </location>
</feature>
<dbReference type="Proteomes" id="UP001267710">
    <property type="component" value="Unassembled WGS sequence"/>
</dbReference>
<accession>A0ABU1IEU7</accession>
<evidence type="ECO:0000256" key="3">
    <source>
        <dbReference type="ARBA" id="ARBA00022989"/>
    </source>
</evidence>
<reference evidence="6 7" key="1">
    <citation type="submission" date="2023-08" db="EMBL/GenBank/DDBJ databases">
        <title>Functional and genomic diversity of the sorghum phyllosphere microbiome.</title>
        <authorList>
            <person name="Shade A."/>
        </authorList>
    </citation>
    <scope>NUCLEOTIDE SEQUENCE [LARGE SCALE GENOMIC DNA]</scope>
    <source>
        <strain evidence="6 7">SORGH_AS_0335</strain>
    </source>
</reference>
<feature type="transmembrane region" description="Helical" evidence="5">
    <location>
        <begin position="132"/>
        <end position="154"/>
    </location>
</feature>
<name>A0ABU1IEU7_9BURK</name>
<organism evidence="6 7">
    <name type="scientific">Paracidovorax wautersii</name>
    <dbReference type="NCBI Taxonomy" id="1177982"/>
    <lineage>
        <taxon>Bacteria</taxon>
        <taxon>Pseudomonadati</taxon>
        <taxon>Pseudomonadota</taxon>
        <taxon>Betaproteobacteria</taxon>
        <taxon>Burkholderiales</taxon>
        <taxon>Comamonadaceae</taxon>
        <taxon>Paracidovorax</taxon>
    </lineage>
</organism>
<keyword evidence="3 5" id="KW-1133">Transmembrane helix</keyword>
<dbReference type="RefSeq" id="WP_309829105.1">
    <property type="nucleotide sequence ID" value="NZ_JAVIZX010000001.1"/>
</dbReference>
<evidence type="ECO:0000313" key="6">
    <source>
        <dbReference type="EMBL" id="MDR6214794.1"/>
    </source>
</evidence>
<feature type="transmembrane region" description="Helical" evidence="5">
    <location>
        <begin position="78"/>
        <end position="111"/>
    </location>
</feature>
<keyword evidence="4 5" id="KW-0472">Membrane</keyword>
<evidence type="ECO:0000256" key="1">
    <source>
        <dbReference type="ARBA" id="ARBA00004141"/>
    </source>
</evidence>
<feature type="transmembrane region" description="Helical" evidence="5">
    <location>
        <begin position="200"/>
        <end position="230"/>
    </location>
</feature>
<comment type="caution">
    <text evidence="6">The sequence shown here is derived from an EMBL/GenBank/DDBJ whole genome shotgun (WGS) entry which is preliminary data.</text>
</comment>
<evidence type="ECO:0000313" key="7">
    <source>
        <dbReference type="Proteomes" id="UP001267710"/>
    </source>
</evidence>
<proteinExistence type="predicted"/>
<evidence type="ECO:0000256" key="2">
    <source>
        <dbReference type="ARBA" id="ARBA00022692"/>
    </source>
</evidence>
<dbReference type="InterPro" id="IPR059112">
    <property type="entry name" value="CysZ/EI24"/>
</dbReference>
<evidence type="ECO:0000256" key="5">
    <source>
        <dbReference type="SAM" id="Phobius"/>
    </source>
</evidence>
<feature type="transmembrane region" description="Helical" evidence="5">
    <location>
        <begin position="20"/>
        <end position="43"/>
    </location>
</feature>
<sequence>MGQLLDSFWRAAAYCVLPRVIALSLLPLLLIALIAGGAAYFWWAAAVAWTQAALQGSDWLAMLWSWLQAFGIPDLPSVLAPLLVVMVAVPVVVVVSVLAVALLMSPAMVSLVADRRFPTLERQKGGSFMLSLAWSLGATVAALLALVASMPLWLVPPLVLILPPLIWGWLTYRVLAFDALAEHASKEERIELFKRHRFKLLGIGVMCGYLGAAPGIVWASGVVFAAAFLVLIPLAIWIYTLVFAFSALWFTHFGLAALQRLRQERDALHQAAVASVAPAAPSAGMAPSSSSSSSLP</sequence>
<feature type="transmembrane region" description="Helical" evidence="5">
    <location>
        <begin position="160"/>
        <end position="180"/>
    </location>
</feature>
<evidence type="ECO:0000256" key="4">
    <source>
        <dbReference type="ARBA" id="ARBA00023136"/>
    </source>
</evidence>
<comment type="subcellular location">
    <subcellularLocation>
        <location evidence="1">Membrane</location>
        <topology evidence="1">Multi-pass membrane protein</topology>
    </subcellularLocation>
</comment>
<dbReference type="EMBL" id="JAVIZX010000001">
    <property type="protein sequence ID" value="MDR6214794.1"/>
    <property type="molecule type" value="Genomic_DNA"/>
</dbReference>
<dbReference type="Pfam" id="PF07264">
    <property type="entry name" value="EI24"/>
    <property type="match status" value="1"/>
</dbReference>
<keyword evidence="2 5" id="KW-0812">Transmembrane</keyword>
<keyword evidence="7" id="KW-1185">Reference proteome</keyword>
<gene>
    <name evidence="6" type="ORF">QE399_002483</name>
</gene>
<protein>
    <submittedName>
        <fullName evidence="6">MFS family permease</fullName>
    </submittedName>
</protein>